<dbReference type="PANTHER" id="PTHR24305">
    <property type="entry name" value="CYTOCHROME P450"/>
    <property type="match status" value="1"/>
</dbReference>
<feature type="transmembrane region" description="Helical" evidence="8">
    <location>
        <begin position="31"/>
        <end position="54"/>
    </location>
</feature>
<dbReference type="Gene3D" id="1.10.630.10">
    <property type="entry name" value="Cytochrome P450"/>
    <property type="match status" value="1"/>
</dbReference>
<accession>A0A9P8WFR9</accession>
<evidence type="ECO:0000256" key="7">
    <source>
        <dbReference type="RuleBase" id="RU000461"/>
    </source>
</evidence>
<keyword evidence="5 6" id="KW-0408">Iron</keyword>
<dbReference type="PROSITE" id="PS00086">
    <property type="entry name" value="CYTOCHROME_P450"/>
    <property type="match status" value="1"/>
</dbReference>
<dbReference type="Pfam" id="PF00067">
    <property type="entry name" value="p450"/>
    <property type="match status" value="1"/>
</dbReference>
<keyword evidence="8" id="KW-0812">Transmembrane</keyword>
<dbReference type="GO" id="GO:0005506">
    <property type="term" value="F:iron ion binding"/>
    <property type="evidence" value="ECO:0007669"/>
    <property type="project" value="InterPro"/>
</dbReference>
<dbReference type="PANTHER" id="PTHR24305:SF166">
    <property type="entry name" value="CYTOCHROME P450 12A4, MITOCHONDRIAL-RELATED"/>
    <property type="match status" value="1"/>
</dbReference>
<dbReference type="GO" id="GO:0020037">
    <property type="term" value="F:heme binding"/>
    <property type="evidence" value="ECO:0007669"/>
    <property type="project" value="InterPro"/>
</dbReference>
<evidence type="ECO:0000256" key="2">
    <source>
        <dbReference type="ARBA" id="ARBA00010617"/>
    </source>
</evidence>
<dbReference type="GO" id="GO:0004497">
    <property type="term" value="F:monooxygenase activity"/>
    <property type="evidence" value="ECO:0007669"/>
    <property type="project" value="UniProtKB-KW"/>
</dbReference>
<keyword evidence="3 6" id="KW-0349">Heme</keyword>
<proteinExistence type="inferred from homology"/>
<evidence type="ECO:0000313" key="9">
    <source>
        <dbReference type="EMBL" id="KAH6895655.1"/>
    </source>
</evidence>
<evidence type="ECO:0000256" key="3">
    <source>
        <dbReference type="ARBA" id="ARBA00022617"/>
    </source>
</evidence>
<comment type="caution">
    <text evidence="9">The sequence shown here is derived from an EMBL/GenBank/DDBJ whole genome shotgun (WGS) entry which is preliminary data.</text>
</comment>
<sequence length="510" mass="58039">MSFYLGFVCALLAFAYRPALWTEITLLCLTITAVITPVFFGSKLIYWVFVYPFYRSPLRNLPGPSDNTFFLGQSTKFLKVSWLPYLFVEWSKIWPDAPFIRYLNFANSETLLASNVVAYREILQTKAKLFVKPAFARTFAHEIIGDGLPFVEGAIHKLRRAVMTRPFLVQCLRRNIDAIQSKASQLGDILGHKVGPGCAVIDMLDVICIETLSVDLNHVESDVSPLYMAFSKTMQPTTLGHLINYINSIIPIRKYLPMKEAREFRRYYDEARIFVRLFVTSRLEGIKVGEEDLPNDALQGLVSHTDSNWNIDAIVESVINLLVLGHDTTACSITWAIHELSKRQYIQQRIRSEILNLRHAGASVEKGQYLQSFVMEVLRHHCAVPMAPREAIVDMEIAGTFIPQGTVIQLSPAIVNLHPSIWGEDAQEFNPDRWLAKEGPHKNKFAFETFHNGPRMCIGKNLTIIEMKIMLAELVSRFQIDAYHTGPIEIASPSFTLRPKEKLLVHLRKL</sequence>
<keyword evidence="8" id="KW-1133">Transmembrane helix</keyword>
<keyword evidence="4 6" id="KW-0479">Metal-binding</keyword>
<dbReference type="PRINTS" id="PR00385">
    <property type="entry name" value="P450"/>
</dbReference>
<keyword evidence="8" id="KW-0472">Membrane</keyword>
<dbReference type="Proteomes" id="UP000777438">
    <property type="component" value="Unassembled WGS sequence"/>
</dbReference>
<dbReference type="InterPro" id="IPR036396">
    <property type="entry name" value="Cyt_P450_sf"/>
</dbReference>
<reference evidence="9 10" key="1">
    <citation type="journal article" date="2021" name="Nat. Commun.">
        <title>Genetic determinants of endophytism in the Arabidopsis root mycobiome.</title>
        <authorList>
            <person name="Mesny F."/>
            <person name="Miyauchi S."/>
            <person name="Thiergart T."/>
            <person name="Pickel B."/>
            <person name="Atanasova L."/>
            <person name="Karlsson M."/>
            <person name="Huettel B."/>
            <person name="Barry K.W."/>
            <person name="Haridas S."/>
            <person name="Chen C."/>
            <person name="Bauer D."/>
            <person name="Andreopoulos W."/>
            <person name="Pangilinan J."/>
            <person name="LaButti K."/>
            <person name="Riley R."/>
            <person name="Lipzen A."/>
            <person name="Clum A."/>
            <person name="Drula E."/>
            <person name="Henrissat B."/>
            <person name="Kohler A."/>
            <person name="Grigoriev I.V."/>
            <person name="Martin F.M."/>
            <person name="Hacquard S."/>
        </authorList>
    </citation>
    <scope>NUCLEOTIDE SEQUENCE [LARGE SCALE GENOMIC DNA]</scope>
    <source>
        <strain evidence="9 10">MPI-CAGE-CH-0241</strain>
    </source>
</reference>
<protein>
    <submittedName>
        <fullName evidence="9">Cytochrome P450</fullName>
    </submittedName>
</protein>
<dbReference type="InterPro" id="IPR002401">
    <property type="entry name" value="Cyt_P450_E_grp-I"/>
</dbReference>
<dbReference type="InterPro" id="IPR001128">
    <property type="entry name" value="Cyt_P450"/>
</dbReference>
<gene>
    <name evidence="9" type="ORF">B0T10DRAFT_603299</name>
</gene>
<dbReference type="PRINTS" id="PR00463">
    <property type="entry name" value="EP450I"/>
</dbReference>
<evidence type="ECO:0000256" key="6">
    <source>
        <dbReference type="PIRSR" id="PIRSR602401-1"/>
    </source>
</evidence>
<keyword evidence="7" id="KW-0560">Oxidoreductase</keyword>
<dbReference type="InterPro" id="IPR050121">
    <property type="entry name" value="Cytochrome_P450_monoxygenase"/>
</dbReference>
<dbReference type="InterPro" id="IPR017972">
    <property type="entry name" value="Cyt_P450_CS"/>
</dbReference>
<comment type="similarity">
    <text evidence="2 7">Belongs to the cytochrome P450 family.</text>
</comment>
<feature type="binding site" description="axial binding residue" evidence="6">
    <location>
        <position position="457"/>
    </location>
    <ligand>
        <name>heme</name>
        <dbReference type="ChEBI" id="CHEBI:30413"/>
    </ligand>
    <ligandPart>
        <name>Fe</name>
        <dbReference type="ChEBI" id="CHEBI:18248"/>
    </ligandPart>
</feature>
<evidence type="ECO:0000256" key="5">
    <source>
        <dbReference type="ARBA" id="ARBA00023004"/>
    </source>
</evidence>
<dbReference type="AlphaFoldDB" id="A0A9P8WFR9"/>
<name>A0A9P8WFR9_9HYPO</name>
<evidence type="ECO:0000313" key="10">
    <source>
        <dbReference type="Proteomes" id="UP000777438"/>
    </source>
</evidence>
<comment type="cofactor">
    <cofactor evidence="1 6">
        <name>heme</name>
        <dbReference type="ChEBI" id="CHEBI:30413"/>
    </cofactor>
</comment>
<dbReference type="SUPFAM" id="SSF48264">
    <property type="entry name" value="Cytochrome P450"/>
    <property type="match status" value="1"/>
</dbReference>
<evidence type="ECO:0000256" key="1">
    <source>
        <dbReference type="ARBA" id="ARBA00001971"/>
    </source>
</evidence>
<evidence type="ECO:0000256" key="8">
    <source>
        <dbReference type="SAM" id="Phobius"/>
    </source>
</evidence>
<organism evidence="9 10">
    <name type="scientific">Thelonectria olida</name>
    <dbReference type="NCBI Taxonomy" id="1576542"/>
    <lineage>
        <taxon>Eukaryota</taxon>
        <taxon>Fungi</taxon>
        <taxon>Dikarya</taxon>
        <taxon>Ascomycota</taxon>
        <taxon>Pezizomycotina</taxon>
        <taxon>Sordariomycetes</taxon>
        <taxon>Hypocreomycetidae</taxon>
        <taxon>Hypocreales</taxon>
        <taxon>Nectriaceae</taxon>
        <taxon>Thelonectria</taxon>
    </lineage>
</organism>
<keyword evidence="10" id="KW-1185">Reference proteome</keyword>
<dbReference type="EMBL" id="JAGPYM010000004">
    <property type="protein sequence ID" value="KAH6895655.1"/>
    <property type="molecule type" value="Genomic_DNA"/>
</dbReference>
<dbReference type="GO" id="GO:0016705">
    <property type="term" value="F:oxidoreductase activity, acting on paired donors, with incorporation or reduction of molecular oxygen"/>
    <property type="evidence" value="ECO:0007669"/>
    <property type="project" value="InterPro"/>
</dbReference>
<keyword evidence="7" id="KW-0503">Monooxygenase</keyword>
<dbReference type="OrthoDB" id="1470350at2759"/>
<evidence type="ECO:0000256" key="4">
    <source>
        <dbReference type="ARBA" id="ARBA00022723"/>
    </source>
</evidence>